<reference evidence="2" key="1">
    <citation type="submission" date="2011-01" db="EMBL/GenBank/DDBJ databases">
        <authorList>
            <person name="Muzny D."/>
            <person name="Qin X."/>
            <person name="Buhay C."/>
            <person name="Dugan-Rocha S."/>
            <person name="Ding Y."/>
            <person name="Chen G."/>
            <person name="Hawes A."/>
            <person name="Holder M."/>
            <person name="Jhangiani S."/>
            <person name="Johnson A."/>
            <person name="Khan Z."/>
            <person name="Li Z."/>
            <person name="Liu W."/>
            <person name="Liu X."/>
            <person name="Perez L."/>
            <person name="Shen H."/>
            <person name="Wang Q."/>
            <person name="Watt J."/>
            <person name="Xi L."/>
            <person name="Xin Y."/>
            <person name="Zhou J."/>
            <person name="Deng J."/>
            <person name="Jiang H."/>
            <person name="Liu Y."/>
            <person name="Qu J."/>
            <person name="Song X.-Z."/>
            <person name="Zhang L."/>
            <person name="Villasana D."/>
            <person name="Johnson A."/>
            <person name="Liu J."/>
            <person name="Liyanage D."/>
            <person name="Lorensuhewa L."/>
            <person name="Robinson T."/>
            <person name="Song A."/>
            <person name="Song B.-B."/>
            <person name="Dinh H."/>
            <person name="Thornton R."/>
            <person name="Coyle M."/>
            <person name="Francisco L."/>
            <person name="Jackson L."/>
            <person name="Javaid M."/>
            <person name="Korchina V."/>
            <person name="Kovar C."/>
            <person name="Mata R."/>
            <person name="Mathew T."/>
            <person name="Ngo R."/>
            <person name="Nguyen L."/>
            <person name="Nguyen N."/>
            <person name="Okwuonu G."/>
            <person name="Ongeri F."/>
            <person name="Pham C."/>
            <person name="Simmons D."/>
            <person name="Wilczek-Boney K."/>
            <person name="Hale W."/>
            <person name="Jakkamsetti A."/>
            <person name="Pham P."/>
            <person name="Ruth R."/>
            <person name="San Lucas F."/>
            <person name="Warren J."/>
            <person name="Zhang J."/>
            <person name="Zhao Z."/>
            <person name="Zhou C."/>
            <person name="Zhu D."/>
            <person name="Lee S."/>
            <person name="Bess C."/>
            <person name="Blankenburg K."/>
            <person name="Forbes L."/>
            <person name="Fu Q."/>
            <person name="Gubbala S."/>
            <person name="Hirani K."/>
            <person name="Jayaseelan J.C."/>
            <person name="Lara F."/>
            <person name="Munidasa M."/>
            <person name="Palculict T."/>
            <person name="Patil S."/>
            <person name="Pu L.-L."/>
            <person name="Saada N."/>
            <person name="Tang L."/>
            <person name="Weissenberger G."/>
            <person name="Zhu Y."/>
            <person name="Hemphill L."/>
            <person name="Shang Y."/>
            <person name="Youmans B."/>
            <person name="Ayvaz T."/>
            <person name="Ross M."/>
            <person name="Santibanez J."/>
            <person name="Aqrawi P."/>
            <person name="Gross S."/>
            <person name="Joshi V."/>
            <person name="Fowler G."/>
            <person name="Nazareth L."/>
            <person name="Reid J."/>
            <person name="Worley K."/>
            <person name="Petrosino J."/>
            <person name="Highlander S."/>
            <person name="Gibbs R."/>
        </authorList>
    </citation>
    <scope>NUCLEOTIDE SEQUENCE [LARGE SCALE GENOMIC DNA]</scope>
    <source>
        <strain evidence="2">ATCC 19414</strain>
    </source>
</reference>
<dbReference type="Proteomes" id="UP000003028">
    <property type="component" value="Unassembled WGS sequence"/>
</dbReference>
<proteinExistence type="predicted"/>
<dbReference type="CDD" id="cd11378">
    <property type="entry name" value="DUF296"/>
    <property type="match status" value="1"/>
</dbReference>
<dbReference type="AlphaFoldDB" id="E7FW73"/>
<sequence>MKTSRIRNKDGGNMKEHVIRLMPGDDLLQGIDAYCKKFQITSGYIGTCVGSLSSVVFRKGHNKKEIQLQGPYEIVSCVGTVSQGGHHIHASISDLEFKVLGGHVALGCTVKSTAEIVIIELEHHQLTRTKGELSGFKELEIEVTGNVCKES</sequence>
<dbReference type="STRING" id="1648.A2I91_03760"/>
<dbReference type="InterPro" id="IPR005175">
    <property type="entry name" value="PPC_dom"/>
</dbReference>
<dbReference type="SUPFAM" id="SSF117856">
    <property type="entry name" value="AF0104/ALDC/Ptd012-like"/>
    <property type="match status" value="1"/>
</dbReference>
<gene>
    <name evidence="2" type="ORF">HMPREF0357_11250</name>
</gene>
<dbReference type="Gene3D" id="3.30.1330.80">
    <property type="entry name" value="Hypothetical protein, similar to alpha- acetolactate decarboxylase, domain 2"/>
    <property type="match status" value="1"/>
</dbReference>
<dbReference type="Pfam" id="PF03479">
    <property type="entry name" value="PCC"/>
    <property type="match status" value="1"/>
</dbReference>
<dbReference type="EMBL" id="ACLK02000002">
    <property type="protein sequence ID" value="EFY09143.1"/>
    <property type="molecule type" value="Genomic_DNA"/>
</dbReference>
<feature type="domain" description="PPC" evidence="1">
    <location>
        <begin position="11"/>
        <end position="142"/>
    </location>
</feature>
<evidence type="ECO:0000259" key="1">
    <source>
        <dbReference type="PROSITE" id="PS51742"/>
    </source>
</evidence>
<organism evidence="2 3">
    <name type="scientific">Erysipelothrix rhusiopathiae ATCC 19414</name>
    <dbReference type="NCBI Taxonomy" id="525280"/>
    <lineage>
        <taxon>Bacteria</taxon>
        <taxon>Bacillati</taxon>
        <taxon>Bacillota</taxon>
        <taxon>Erysipelotrichia</taxon>
        <taxon>Erysipelotrichales</taxon>
        <taxon>Erysipelotrichaceae</taxon>
        <taxon>Erysipelothrix</taxon>
    </lineage>
</organism>
<protein>
    <recommendedName>
        <fullName evidence="1">PPC domain-containing protein</fullName>
    </recommendedName>
</protein>
<dbReference type="PROSITE" id="PS51742">
    <property type="entry name" value="PPC"/>
    <property type="match status" value="1"/>
</dbReference>
<keyword evidence="3" id="KW-1185">Reference proteome</keyword>
<dbReference type="PANTHER" id="PTHR34988:SF1">
    <property type="entry name" value="DNA-BINDING PROTEIN"/>
    <property type="match status" value="1"/>
</dbReference>
<evidence type="ECO:0000313" key="3">
    <source>
        <dbReference type="Proteomes" id="UP000003028"/>
    </source>
</evidence>
<dbReference type="PANTHER" id="PTHR34988">
    <property type="entry name" value="PROTEIN, PUTATIVE-RELATED"/>
    <property type="match status" value="1"/>
</dbReference>
<accession>E7FW73</accession>
<comment type="caution">
    <text evidence="2">The sequence shown here is derived from an EMBL/GenBank/DDBJ whole genome shotgun (WGS) entry which is preliminary data.</text>
</comment>
<name>E7FW73_ERYRH</name>
<evidence type="ECO:0000313" key="2">
    <source>
        <dbReference type="EMBL" id="EFY09143.1"/>
    </source>
</evidence>